<gene>
    <name evidence="5" type="ORF">SAMN02745217_00510</name>
</gene>
<dbReference type="SMART" id="SM00866">
    <property type="entry name" value="UTRA"/>
    <property type="match status" value="1"/>
</dbReference>
<evidence type="ECO:0000259" key="4">
    <source>
        <dbReference type="PROSITE" id="PS50949"/>
    </source>
</evidence>
<protein>
    <submittedName>
        <fullName evidence="5">GntR family transcriptional regulator</fullName>
    </submittedName>
</protein>
<evidence type="ECO:0000256" key="3">
    <source>
        <dbReference type="ARBA" id="ARBA00023163"/>
    </source>
</evidence>
<dbReference type="STRING" id="1121345.SAMN02745217_00510"/>
<dbReference type="InterPro" id="IPR050679">
    <property type="entry name" value="Bact_HTH_transcr_reg"/>
</dbReference>
<evidence type="ECO:0000256" key="2">
    <source>
        <dbReference type="ARBA" id="ARBA00023125"/>
    </source>
</evidence>
<feature type="domain" description="HTH gntR-type" evidence="4">
    <location>
        <begin position="7"/>
        <end position="75"/>
    </location>
</feature>
<dbReference type="AlphaFoldDB" id="A0A1M7XYT4"/>
<keyword evidence="6" id="KW-1185">Reference proteome</keyword>
<dbReference type="PRINTS" id="PR00035">
    <property type="entry name" value="HTHGNTR"/>
</dbReference>
<dbReference type="SMART" id="SM00345">
    <property type="entry name" value="HTH_GNTR"/>
    <property type="match status" value="1"/>
</dbReference>
<dbReference type="GO" id="GO:0003700">
    <property type="term" value="F:DNA-binding transcription factor activity"/>
    <property type="evidence" value="ECO:0007669"/>
    <property type="project" value="InterPro"/>
</dbReference>
<dbReference type="Pfam" id="PF07702">
    <property type="entry name" value="UTRA"/>
    <property type="match status" value="1"/>
</dbReference>
<accession>A0A1M7XYT4</accession>
<evidence type="ECO:0000256" key="1">
    <source>
        <dbReference type="ARBA" id="ARBA00023015"/>
    </source>
</evidence>
<name>A0A1M7XYT4_9FIRM</name>
<dbReference type="InterPro" id="IPR028978">
    <property type="entry name" value="Chorismate_lyase_/UTRA_dom_sf"/>
</dbReference>
<dbReference type="CDD" id="cd07377">
    <property type="entry name" value="WHTH_GntR"/>
    <property type="match status" value="1"/>
</dbReference>
<dbReference type="InterPro" id="IPR036388">
    <property type="entry name" value="WH-like_DNA-bd_sf"/>
</dbReference>
<dbReference type="RefSeq" id="WP_073587221.1">
    <property type="nucleotide sequence ID" value="NZ_FRFD01000003.1"/>
</dbReference>
<sequence>MLQEYRNRPRDEAAEKIEGYLAQHNLKPGDKLPSERDMSEMWGINRMTLRGAIQGMIFEGKLYNRKGSGTFVAYPKLNRNLQDLKPFSAAVKEEGKTLQTILLSREVIESNKQLSKQLCIKLGHPVLVITRKRIVDDEPVMIETTHMDYDRFPKLMEHDLEKESLYHVIENVYGTLITEGTEKLSVTFATESEAGLLEIEEGIPLFNLSGVVKDADGIPIEYFKSVARVDKIRFSSVLTR</sequence>
<dbReference type="PANTHER" id="PTHR44846">
    <property type="entry name" value="MANNOSYL-D-GLYCERATE TRANSPORT/METABOLISM SYSTEM REPRESSOR MNGR-RELATED"/>
    <property type="match status" value="1"/>
</dbReference>
<evidence type="ECO:0000313" key="6">
    <source>
        <dbReference type="Proteomes" id="UP000184612"/>
    </source>
</evidence>
<evidence type="ECO:0000313" key="5">
    <source>
        <dbReference type="EMBL" id="SHO44245.1"/>
    </source>
</evidence>
<dbReference type="InterPro" id="IPR011663">
    <property type="entry name" value="UTRA"/>
</dbReference>
<dbReference type="PROSITE" id="PS50949">
    <property type="entry name" value="HTH_GNTR"/>
    <property type="match status" value="1"/>
</dbReference>
<dbReference type="InterPro" id="IPR036390">
    <property type="entry name" value="WH_DNA-bd_sf"/>
</dbReference>
<dbReference type="PANTHER" id="PTHR44846:SF1">
    <property type="entry name" value="MANNOSYL-D-GLYCERATE TRANSPORT_METABOLISM SYSTEM REPRESSOR MNGR-RELATED"/>
    <property type="match status" value="1"/>
</dbReference>
<dbReference type="Pfam" id="PF00392">
    <property type="entry name" value="GntR"/>
    <property type="match status" value="1"/>
</dbReference>
<dbReference type="GO" id="GO:0003677">
    <property type="term" value="F:DNA binding"/>
    <property type="evidence" value="ECO:0007669"/>
    <property type="project" value="UniProtKB-KW"/>
</dbReference>
<proteinExistence type="predicted"/>
<dbReference type="InterPro" id="IPR000524">
    <property type="entry name" value="Tscrpt_reg_HTH_GntR"/>
</dbReference>
<dbReference type="GO" id="GO:0045892">
    <property type="term" value="P:negative regulation of DNA-templated transcription"/>
    <property type="evidence" value="ECO:0007669"/>
    <property type="project" value="TreeGrafter"/>
</dbReference>
<keyword evidence="2" id="KW-0238">DNA-binding</keyword>
<keyword evidence="1" id="KW-0805">Transcription regulation</keyword>
<keyword evidence="3" id="KW-0804">Transcription</keyword>
<dbReference type="OrthoDB" id="163333at2"/>
<dbReference type="Proteomes" id="UP000184612">
    <property type="component" value="Unassembled WGS sequence"/>
</dbReference>
<dbReference type="SUPFAM" id="SSF46785">
    <property type="entry name" value="Winged helix' DNA-binding domain"/>
    <property type="match status" value="1"/>
</dbReference>
<organism evidence="5 6">
    <name type="scientific">Anaerocolumna xylanovorans DSM 12503</name>
    <dbReference type="NCBI Taxonomy" id="1121345"/>
    <lineage>
        <taxon>Bacteria</taxon>
        <taxon>Bacillati</taxon>
        <taxon>Bacillota</taxon>
        <taxon>Clostridia</taxon>
        <taxon>Lachnospirales</taxon>
        <taxon>Lachnospiraceae</taxon>
        <taxon>Anaerocolumna</taxon>
    </lineage>
</organism>
<dbReference type="Gene3D" id="3.40.1410.10">
    <property type="entry name" value="Chorismate lyase-like"/>
    <property type="match status" value="1"/>
</dbReference>
<dbReference type="SUPFAM" id="SSF64288">
    <property type="entry name" value="Chorismate lyase-like"/>
    <property type="match status" value="1"/>
</dbReference>
<dbReference type="Gene3D" id="1.10.10.10">
    <property type="entry name" value="Winged helix-like DNA-binding domain superfamily/Winged helix DNA-binding domain"/>
    <property type="match status" value="1"/>
</dbReference>
<dbReference type="EMBL" id="FRFD01000003">
    <property type="protein sequence ID" value="SHO44245.1"/>
    <property type="molecule type" value="Genomic_DNA"/>
</dbReference>
<reference evidence="5 6" key="1">
    <citation type="submission" date="2016-12" db="EMBL/GenBank/DDBJ databases">
        <authorList>
            <person name="Song W.-J."/>
            <person name="Kurnit D.M."/>
        </authorList>
    </citation>
    <scope>NUCLEOTIDE SEQUENCE [LARGE SCALE GENOMIC DNA]</scope>
    <source>
        <strain evidence="5 6">DSM 12503</strain>
    </source>
</reference>